<reference evidence="8" key="1">
    <citation type="submission" date="2012-09" db="EMBL/GenBank/DDBJ databases">
        <authorList>
            <person name="Martin A.A."/>
        </authorList>
    </citation>
    <scope>NUCLEOTIDE SEQUENCE</scope>
</reference>
<name>A0A0K0D445_ANGCA</name>
<keyword evidence="6" id="KW-0325">Glycoprotein</keyword>
<evidence type="ECO:0000313" key="9">
    <source>
        <dbReference type="WBParaSite" id="ACAC_0000484001-mRNA-1"/>
    </source>
</evidence>
<dbReference type="GO" id="GO:0005737">
    <property type="term" value="C:cytoplasm"/>
    <property type="evidence" value="ECO:0007669"/>
    <property type="project" value="TreeGrafter"/>
</dbReference>
<evidence type="ECO:0000256" key="1">
    <source>
        <dbReference type="ARBA" id="ARBA00004370"/>
    </source>
</evidence>
<comment type="similarity">
    <text evidence="2">Belongs to the CD36 family.</text>
</comment>
<dbReference type="STRING" id="6313.A0A0K0D445"/>
<reference evidence="9" key="2">
    <citation type="submission" date="2017-02" db="UniProtKB">
        <authorList>
            <consortium name="WormBaseParasite"/>
        </authorList>
    </citation>
    <scope>IDENTIFICATION</scope>
</reference>
<keyword evidence="5 7" id="KW-0472">Membrane</keyword>
<accession>A0A0K0D445</accession>
<dbReference type="GO" id="GO:0016020">
    <property type="term" value="C:membrane"/>
    <property type="evidence" value="ECO:0007669"/>
    <property type="project" value="UniProtKB-SubCell"/>
</dbReference>
<evidence type="ECO:0000256" key="4">
    <source>
        <dbReference type="ARBA" id="ARBA00022989"/>
    </source>
</evidence>
<keyword evidence="8" id="KW-1185">Reference proteome</keyword>
<evidence type="ECO:0000256" key="5">
    <source>
        <dbReference type="ARBA" id="ARBA00023136"/>
    </source>
</evidence>
<evidence type="ECO:0000313" key="8">
    <source>
        <dbReference type="Proteomes" id="UP000035642"/>
    </source>
</evidence>
<keyword evidence="3 7" id="KW-0812">Transmembrane</keyword>
<protein>
    <submittedName>
        <fullName evidence="9">Protein PBN1</fullName>
    </submittedName>
</protein>
<dbReference type="GO" id="GO:0005044">
    <property type="term" value="F:scavenger receptor activity"/>
    <property type="evidence" value="ECO:0007669"/>
    <property type="project" value="TreeGrafter"/>
</dbReference>
<proteinExistence type="inferred from homology"/>
<keyword evidence="4 7" id="KW-1133">Transmembrane helix</keyword>
<evidence type="ECO:0000256" key="6">
    <source>
        <dbReference type="ARBA" id="ARBA00023180"/>
    </source>
</evidence>
<dbReference type="AlphaFoldDB" id="A0A0K0D445"/>
<dbReference type="WBParaSite" id="ACAC_0000484001-mRNA-1">
    <property type="protein sequence ID" value="ACAC_0000484001-mRNA-1"/>
    <property type="gene ID" value="ACAC_0000484001"/>
</dbReference>
<feature type="transmembrane region" description="Helical" evidence="7">
    <location>
        <begin position="123"/>
        <end position="147"/>
    </location>
</feature>
<evidence type="ECO:0000256" key="2">
    <source>
        <dbReference type="ARBA" id="ARBA00010532"/>
    </source>
</evidence>
<dbReference type="PANTHER" id="PTHR11923:SF106">
    <property type="entry name" value="SCAVENGER RECEPTOR (CD36 FAMILY) RELATED"/>
    <property type="match status" value="1"/>
</dbReference>
<dbReference type="PANTHER" id="PTHR11923">
    <property type="entry name" value="SCAVENGER RECEPTOR CLASS B TYPE-1 SR-B1"/>
    <property type="match status" value="1"/>
</dbReference>
<dbReference type="Pfam" id="PF01130">
    <property type="entry name" value="CD36"/>
    <property type="match status" value="1"/>
</dbReference>
<evidence type="ECO:0000256" key="7">
    <source>
        <dbReference type="SAM" id="Phobius"/>
    </source>
</evidence>
<organism evidence="8 9">
    <name type="scientific">Angiostrongylus cantonensis</name>
    <name type="common">Rat lungworm</name>
    <dbReference type="NCBI Taxonomy" id="6313"/>
    <lineage>
        <taxon>Eukaryota</taxon>
        <taxon>Metazoa</taxon>
        <taxon>Ecdysozoa</taxon>
        <taxon>Nematoda</taxon>
        <taxon>Chromadorea</taxon>
        <taxon>Rhabditida</taxon>
        <taxon>Rhabditina</taxon>
        <taxon>Rhabditomorpha</taxon>
        <taxon>Strongyloidea</taxon>
        <taxon>Metastrongylidae</taxon>
        <taxon>Angiostrongylus</taxon>
    </lineage>
</organism>
<dbReference type="InterPro" id="IPR002159">
    <property type="entry name" value="CD36_fam"/>
</dbReference>
<sequence length="158" mass="18173">MPPGIIPLRCLPGQKILLPFAGFLSPPHFLWSPPEVRENTIGLHPVVEKHEPAIFDIEPLTGLTIKGRFRMQLSIPIYTNPFYTETRQLVNSFIPSFWVGIDLVIRDYAHDYIYFNTNELPRIVLGVGLGLVLVPPIVSLSWIFTVIKRKRMNYSYRL</sequence>
<comment type="subcellular location">
    <subcellularLocation>
        <location evidence="1">Membrane</location>
    </subcellularLocation>
</comment>
<dbReference type="Proteomes" id="UP000035642">
    <property type="component" value="Unassembled WGS sequence"/>
</dbReference>
<evidence type="ECO:0000256" key="3">
    <source>
        <dbReference type="ARBA" id="ARBA00022692"/>
    </source>
</evidence>